<dbReference type="EMBL" id="JBITLV010000005">
    <property type="protein sequence ID" value="MFI7588416.1"/>
    <property type="molecule type" value="Genomic_DNA"/>
</dbReference>
<dbReference type="Proteomes" id="UP001612915">
    <property type="component" value="Unassembled WGS sequence"/>
</dbReference>
<evidence type="ECO:0000313" key="2">
    <source>
        <dbReference type="Proteomes" id="UP001612915"/>
    </source>
</evidence>
<dbReference type="SUPFAM" id="SSF56801">
    <property type="entry name" value="Acetyl-CoA synthetase-like"/>
    <property type="match status" value="1"/>
</dbReference>
<dbReference type="InterPro" id="IPR017523">
    <property type="entry name" value="Rv3268"/>
</dbReference>
<dbReference type="NCBIfam" id="TIGR03089">
    <property type="entry name" value="TIGR03089 family protein"/>
    <property type="match status" value="1"/>
</dbReference>
<comment type="caution">
    <text evidence="1">The sequence shown here is derived from an EMBL/GenBank/DDBJ whole genome shotgun (WGS) entry which is preliminary data.</text>
</comment>
<name>A0ABW8APW4_9ACTN</name>
<reference evidence="1 2" key="1">
    <citation type="submission" date="2024-10" db="EMBL/GenBank/DDBJ databases">
        <title>The Natural Products Discovery Center: Release of the First 8490 Sequenced Strains for Exploring Actinobacteria Biosynthetic Diversity.</title>
        <authorList>
            <person name="Kalkreuter E."/>
            <person name="Kautsar S.A."/>
            <person name="Yang D."/>
            <person name="Bader C.D."/>
            <person name="Teijaro C.N."/>
            <person name="Fluegel L."/>
            <person name="Davis C.M."/>
            <person name="Simpson J.R."/>
            <person name="Lauterbach L."/>
            <person name="Steele A.D."/>
            <person name="Gui C."/>
            <person name="Meng S."/>
            <person name="Li G."/>
            <person name="Viehrig K."/>
            <person name="Ye F."/>
            <person name="Su P."/>
            <person name="Kiefer A.F."/>
            <person name="Nichols A."/>
            <person name="Cepeda A.J."/>
            <person name="Yan W."/>
            <person name="Fan B."/>
            <person name="Jiang Y."/>
            <person name="Adhikari A."/>
            <person name="Zheng C.-J."/>
            <person name="Schuster L."/>
            <person name="Cowan T.M."/>
            <person name="Smanski M.J."/>
            <person name="Chevrette M.G."/>
            <person name="De Carvalho L.P.S."/>
            <person name="Shen B."/>
        </authorList>
    </citation>
    <scope>NUCLEOTIDE SEQUENCE [LARGE SCALE GENOMIC DNA]</scope>
    <source>
        <strain evidence="1 2">NPDC049639</strain>
    </source>
</reference>
<dbReference type="InterPro" id="IPR042099">
    <property type="entry name" value="ANL_N_sf"/>
</dbReference>
<dbReference type="Gene3D" id="3.40.50.12780">
    <property type="entry name" value="N-terminal domain of ligase-like"/>
    <property type="match status" value="1"/>
</dbReference>
<sequence>MAPQISDVRGLFQNLLAEDPGRPRVTWYGPDHERVELSAKTLLNWVSKTSNLLVEELEAGPGTTIGIDLPVHWRSVVWLLSVWTVGAHAVVPAEALVPDGVDRLDAVVTTHVAAPPQVVAGAVVAVALPALATRYGGELLPGVIDAATEVRLQPDVLGPTERPGPDSPAFSVTGGGGHAITLPYGRLLDRPTGVPTAGAVRQLSGAGPEYAVQAYLEPLLTGGSVVLHHDLAGLDPEALQHLIGQEGVTEVLALD</sequence>
<proteinExistence type="predicted"/>
<protein>
    <submittedName>
        <fullName evidence="1">TIGR03089 family protein</fullName>
    </submittedName>
</protein>
<dbReference type="RefSeq" id="WP_398282020.1">
    <property type="nucleotide sequence ID" value="NZ_JBITLV010000005.1"/>
</dbReference>
<organism evidence="1 2">
    <name type="scientific">Spongisporangium articulatum</name>
    <dbReference type="NCBI Taxonomy" id="3362603"/>
    <lineage>
        <taxon>Bacteria</taxon>
        <taxon>Bacillati</taxon>
        <taxon>Actinomycetota</taxon>
        <taxon>Actinomycetes</taxon>
        <taxon>Kineosporiales</taxon>
        <taxon>Kineosporiaceae</taxon>
        <taxon>Spongisporangium</taxon>
    </lineage>
</organism>
<evidence type="ECO:0000313" key="1">
    <source>
        <dbReference type="EMBL" id="MFI7588416.1"/>
    </source>
</evidence>
<gene>
    <name evidence="1" type="ORF">ACIB24_15205</name>
</gene>
<accession>A0ABW8APW4</accession>
<keyword evidence="2" id="KW-1185">Reference proteome</keyword>